<dbReference type="InterPro" id="IPR018499">
    <property type="entry name" value="Tetraspanin/Peripherin"/>
</dbReference>
<keyword evidence="3 6" id="KW-1133">Transmembrane helix</keyword>
<evidence type="ECO:0000313" key="7">
    <source>
        <dbReference type="EnsemblMetazoa" id="XP_038046901.1"/>
    </source>
</evidence>
<dbReference type="GO" id="GO:0005886">
    <property type="term" value="C:plasma membrane"/>
    <property type="evidence" value="ECO:0007669"/>
    <property type="project" value="TreeGrafter"/>
</dbReference>
<evidence type="ECO:0000256" key="6">
    <source>
        <dbReference type="SAM" id="Phobius"/>
    </source>
</evidence>
<keyword evidence="8" id="KW-1185">Reference proteome</keyword>
<feature type="compositionally biased region" description="Acidic residues" evidence="5">
    <location>
        <begin position="312"/>
        <end position="324"/>
    </location>
</feature>
<accession>A0A913Z7B8</accession>
<dbReference type="Gene3D" id="1.10.1450.10">
    <property type="entry name" value="Tetraspanin"/>
    <property type="match status" value="1"/>
</dbReference>
<dbReference type="OrthoDB" id="9836210at2759"/>
<dbReference type="SUPFAM" id="SSF48652">
    <property type="entry name" value="Tetraspanin"/>
    <property type="match status" value="1"/>
</dbReference>
<evidence type="ECO:0000256" key="5">
    <source>
        <dbReference type="SAM" id="MobiDB-lite"/>
    </source>
</evidence>
<keyword evidence="4 6" id="KW-0472">Membrane</keyword>
<feature type="compositionally biased region" description="Basic and acidic residues" evidence="5">
    <location>
        <begin position="298"/>
        <end position="311"/>
    </location>
</feature>
<protein>
    <submittedName>
        <fullName evidence="7">Uncharacterized protein</fullName>
    </submittedName>
</protein>
<dbReference type="GO" id="GO:0007601">
    <property type="term" value="P:visual perception"/>
    <property type="evidence" value="ECO:0007669"/>
    <property type="project" value="InterPro"/>
</dbReference>
<evidence type="ECO:0000256" key="3">
    <source>
        <dbReference type="ARBA" id="ARBA00022989"/>
    </source>
</evidence>
<evidence type="ECO:0000256" key="2">
    <source>
        <dbReference type="ARBA" id="ARBA00022692"/>
    </source>
</evidence>
<name>A0A913Z7B8_PATMI</name>
<dbReference type="PANTHER" id="PTHR19282">
    <property type="entry name" value="TETRASPANIN"/>
    <property type="match status" value="1"/>
</dbReference>
<dbReference type="PANTHER" id="PTHR19282:SF549">
    <property type="entry name" value="TETRASPANIN"/>
    <property type="match status" value="1"/>
</dbReference>
<dbReference type="GeneID" id="119721079"/>
<feature type="transmembrane region" description="Helical" evidence="6">
    <location>
        <begin position="99"/>
        <end position="122"/>
    </location>
</feature>
<evidence type="ECO:0000313" key="8">
    <source>
        <dbReference type="Proteomes" id="UP000887568"/>
    </source>
</evidence>
<dbReference type="RefSeq" id="XP_038046901.1">
    <property type="nucleotide sequence ID" value="XM_038190973.1"/>
</dbReference>
<dbReference type="InterPro" id="IPR008952">
    <property type="entry name" value="Tetraspanin_EC2_sf"/>
</dbReference>
<comment type="subcellular location">
    <subcellularLocation>
        <location evidence="1">Membrane</location>
        <topology evidence="1">Multi-pass membrane protein</topology>
    </subcellularLocation>
</comment>
<evidence type="ECO:0000256" key="1">
    <source>
        <dbReference type="ARBA" id="ARBA00004141"/>
    </source>
</evidence>
<dbReference type="OMA" id="LQIGFRC"/>
<feature type="transmembrane region" description="Helical" evidence="6">
    <location>
        <begin position="20"/>
        <end position="41"/>
    </location>
</feature>
<dbReference type="AlphaFoldDB" id="A0A913Z7B8"/>
<organism evidence="7 8">
    <name type="scientific">Patiria miniata</name>
    <name type="common">Bat star</name>
    <name type="synonym">Asterina miniata</name>
    <dbReference type="NCBI Taxonomy" id="46514"/>
    <lineage>
        <taxon>Eukaryota</taxon>
        <taxon>Metazoa</taxon>
        <taxon>Echinodermata</taxon>
        <taxon>Eleutherozoa</taxon>
        <taxon>Asterozoa</taxon>
        <taxon>Asteroidea</taxon>
        <taxon>Valvatacea</taxon>
        <taxon>Valvatida</taxon>
        <taxon>Asterinidae</taxon>
        <taxon>Patiria</taxon>
    </lineage>
</organism>
<dbReference type="EnsemblMetazoa" id="XM_038190973.1">
    <property type="protein sequence ID" value="XP_038046901.1"/>
    <property type="gene ID" value="LOC119721079"/>
</dbReference>
<feature type="transmembrane region" description="Helical" evidence="6">
    <location>
        <begin position="254"/>
        <end position="275"/>
    </location>
</feature>
<dbReference type="FunFam" id="1.10.1450.10:FF:000061">
    <property type="entry name" value="KRR1 small subunit processome component homolog-like protein"/>
    <property type="match status" value="1"/>
</dbReference>
<dbReference type="InterPro" id="IPR000830">
    <property type="entry name" value="Peripherin/rom-1"/>
</dbReference>
<dbReference type="Pfam" id="PF00335">
    <property type="entry name" value="Tetraspanin"/>
    <property type="match status" value="1"/>
</dbReference>
<keyword evidence="2 6" id="KW-0812">Transmembrane</keyword>
<proteinExistence type="predicted"/>
<evidence type="ECO:0000256" key="4">
    <source>
        <dbReference type="ARBA" id="ARBA00023136"/>
    </source>
</evidence>
<feature type="transmembrane region" description="Helical" evidence="6">
    <location>
        <begin position="61"/>
        <end position="79"/>
    </location>
</feature>
<reference evidence="7" key="1">
    <citation type="submission" date="2022-11" db="UniProtKB">
        <authorList>
            <consortium name="EnsemblMetazoa"/>
        </authorList>
    </citation>
    <scope>IDENTIFICATION</scope>
</reference>
<feature type="region of interest" description="Disordered" evidence="5">
    <location>
        <begin position="286"/>
        <end position="324"/>
    </location>
</feature>
<dbReference type="PRINTS" id="PR00218">
    <property type="entry name" value="PERIPHERNRDS"/>
</dbReference>
<dbReference type="Proteomes" id="UP000887568">
    <property type="component" value="Unplaced"/>
</dbReference>
<sequence>MAPIVPVQISETARQRLCTGLWIVHWICAIYGLTIVSIGVYIRIRIQDKVKLIEGYDGNTLPLMLIAVGFITTVVDLAGGKLCDSVANINRRQKLKSLLLPYLLLLLVLNACIFIAGCMCFVHRFHLHDSFNRGLTKAMKHYKSNETVKYEINQLQVDFECCGNNGYEDWFAVQWIGTEYLSEDLASKMTGGLYLNDDAPFSCCKADQLRPCIHHHVHDNDRHYNYDYRESLTLYQKGCKPALMEYFTTRLNRIGGITMLIFILQAVIFVLLRYLQTSIQNAYKAKDEEGTSTGWLLENKKEGDEEKSDKDDDKDDEPVYENLP</sequence>